<gene>
    <name evidence="3" type="ORF">FB471_1202</name>
</gene>
<dbReference type="EMBL" id="VFML01000001">
    <property type="protein sequence ID" value="TQJ01516.1"/>
    <property type="molecule type" value="Genomic_DNA"/>
</dbReference>
<accession>A0A542DEN2</accession>
<evidence type="ECO:0000313" key="3">
    <source>
        <dbReference type="EMBL" id="TQJ01516.1"/>
    </source>
</evidence>
<proteinExistence type="predicted"/>
<evidence type="ECO:0000256" key="1">
    <source>
        <dbReference type="SAM" id="MobiDB-lite"/>
    </source>
</evidence>
<evidence type="ECO:0000313" key="4">
    <source>
        <dbReference type="Proteomes" id="UP000320876"/>
    </source>
</evidence>
<protein>
    <recommendedName>
        <fullName evidence="2">DUF6745 domain-containing protein</fullName>
    </recommendedName>
</protein>
<reference evidence="3 4" key="1">
    <citation type="submission" date="2019-06" db="EMBL/GenBank/DDBJ databases">
        <title>Sequencing the genomes of 1000 actinobacteria strains.</title>
        <authorList>
            <person name="Klenk H.-P."/>
        </authorList>
    </citation>
    <scope>NUCLEOTIDE SEQUENCE [LARGE SCALE GENOMIC DNA]</scope>
    <source>
        <strain evidence="3 4">DSM 45679</strain>
    </source>
</reference>
<sequence length="363" mass="40199">MRHILRTGPADRRAAEDAIAGLYTLLGESRPTFEWVDSPAAAVRLLPPDLTFRPAGPWPLESRMATLASRLRRRLDRRAGTGREPLTSPAELPPDPVPALRSGTRVESLVDGGVSGVLRRVARHSIAGVLRAELPERLGLVWYGQHEADWVAHYDLHRRVCGGCFSATDAEQLELWATLARSCGWWWPRAGRCVVAERPSAIRTEPAPGNAYGEVRLHHADGPAVVFPDGWAAHAWHGTWVPSWVIDAPTVRRITAERNAEVRRCAIERIGWSTFIDRAGLALVGRAADPGNPGCELSLYDLPRHRGVTPTRLLHAVNGSVERDGTRRQYGLHVPPWFDDPIDAAGWSYGLRGAQYAQLRRRT</sequence>
<comment type="caution">
    <text evidence="3">The sequence shown here is derived from an EMBL/GenBank/DDBJ whole genome shotgun (WGS) entry which is preliminary data.</text>
</comment>
<name>A0A542DEN2_AMYCI</name>
<keyword evidence="4" id="KW-1185">Reference proteome</keyword>
<dbReference type="Proteomes" id="UP000320876">
    <property type="component" value="Unassembled WGS sequence"/>
</dbReference>
<dbReference type="InterPro" id="IPR046633">
    <property type="entry name" value="DUF6745"/>
</dbReference>
<evidence type="ECO:0000259" key="2">
    <source>
        <dbReference type="Pfam" id="PF20530"/>
    </source>
</evidence>
<dbReference type="Pfam" id="PF20530">
    <property type="entry name" value="DUF6745"/>
    <property type="match status" value="1"/>
</dbReference>
<organism evidence="3 4">
    <name type="scientific">Amycolatopsis cihanbeyliensis</name>
    <dbReference type="NCBI Taxonomy" id="1128664"/>
    <lineage>
        <taxon>Bacteria</taxon>
        <taxon>Bacillati</taxon>
        <taxon>Actinomycetota</taxon>
        <taxon>Actinomycetes</taxon>
        <taxon>Pseudonocardiales</taxon>
        <taxon>Pseudonocardiaceae</taxon>
        <taxon>Amycolatopsis</taxon>
    </lineage>
</organism>
<feature type="domain" description="DUF6745" evidence="2">
    <location>
        <begin position="143"/>
        <end position="360"/>
    </location>
</feature>
<dbReference type="AlphaFoldDB" id="A0A542DEN2"/>
<feature type="region of interest" description="Disordered" evidence="1">
    <location>
        <begin position="78"/>
        <end position="98"/>
    </location>
</feature>